<reference evidence="2" key="1">
    <citation type="journal article" date="2023" name="PLoS Negl. Trop. Dis.">
        <title>A genome sequence for Biomphalaria pfeifferi, the major vector snail for the human-infecting parasite Schistosoma mansoni.</title>
        <authorList>
            <person name="Bu L."/>
            <person name="Lu L."/>
            <person name="Laidemitt M.R."/>
            <person name="Zhang S.M."/>
            <person name="Mutuku M."/>
            <person name="Mkoji G."/>
            <person name="Steinauer M."/>
            <person name="Loker E.S."/>
        </authorList>
    </citation>
    <scope>NUCLEOTIDE SEQUENCE</scope>
    <source>
        <strain evidence="2">KasaAsao</strain>
    </source>
</reference>
<accession>A0AAD8EZK5</accession>
<organism evidence="2 3">
    <name type="scientific">Biomphalaria pfeifferi</name>
    <name type="common">Bloodfluke planorb</name>
    <name type="synonym">Freshwater snail</name>
    <dbReference type="NCBI Taxonomy" id="112525"/>
    <lineage>
        <taxon>Eukaryota</taxon>
        <taxon>Metazoa</taxon>
        <taxon>Spiralia</taxon>
        <taxon>Lophotrochozoa</taxon>
        <taxon>Mollusca</taxon>
        <taxon>Gastropoda</taxon>
        <taxon>Heterobranchia</taxon>
        <taxon>Euthyneura</taxon>
        <taxon>Panpulmonata</taxon>
        <taxon>Hygrophila</taxon>
        <taxon>Lymnaeoidea</taxon>
        <taxon>Planorbidae</taxon>
        <taxon>Biomphalaria</taxon>
    </lineage>
</organism>
<evidence type="ECO:0000313" key="3">
    <source>
        <dbReference type="Proteomes" id="UP001233172"/>
    </source>
</evidence>
<dbReference type="AlphaFoldDB" id="A0AAD8EZK5"/>
<keyword evidence="3" id="KW-1185">Reference proteome</keyword>
<protein>
    <submittedName>
        <fullName evidence="2">Zinc finger protein Xfin-like X1</fullName>
    </submittedName>
</protein>
<feature type="region of interest" description="Disordered" evidence="1">
    <location>
        <begin position="1"/>
        <end position="26"/>
    </location>
</feature>
<feature type="region of interest" description="Disordered" evidence="1">
    <location>
        <begin position="98"/>
        <end position="122"/>
    </location>
</feature>
<reference evidence="2" key="2">
    <citation type="submission" date="2023-04" db="EMBL/GenBank/DDBJ databases">
        <authorList>
            <person name="Bu L."/>
            <person name="Lu L."/>
            <person name="Laidemitt M.R."/>
            <person name="Zhang S.M."/>
            <person name="Mutuku M."/>
            <person name="Mkoji G."/>
            <person name="Steinauer M."/>
            <person name="Loker E.S."/>
        </authorList>
    </citation>
    <scope>NUCLEOTIDE SEQUENCE</scope>
    <source>
        <strain evidence="2">KasaAsao</strain>
        <tissue evidence="2">Whole Snail</tissue>
    </source>
</reference>
<feature type="non-terminal residue" evidence="2">
    <location>
        <position position="1"/>
    </location>
</feature>
<evidence type="ECO:0000256" key="1">
    <source>
        <dbReference type="SAM" id="MobiDB-lite"/>
    </source>
</evidence>
<feature type="compositionally biased region" description="Basic and acidic residues" evidence="1">
    <location>
        <begin position="1"/>
        <end position="23"/>
    </location>
</feature>
<name>A0AAD8EZK5_BIOPF</name>
<sequence>VTERERKEKSGRGRYERNNRVEHGNTALGLNGLFHRATQTHYLDEARTVGYNRNDNWVWQGERNSSADFFPSSSTSRTRAGFCAGQPSRPLLILPSVSEVKSESKDPVVQRQRGTLGQKREL</sequence>
<evidence type="ECO:0000313" key="2">
    <source>
        <dbReference type="EMBL" id="KAK0045815.1"/>
    </source>
</evidence>
<proteinExistence type="predicted"/>
<dbReference type="Proteomes" id="UP001233172">
    <property type="component" value="Unassembled WGS sequence"/>
</dbReference>
<gene>
    <name evidence="2" type="ORF">Bpfe_024647</name>
</gene>
<comment type="caution">
    <text evidence="2">The sequence shown here is derived from an EMBL/GenBank/DDBJ whole genome shotgun (WGS) entry which is preliminary data.</text>
</comment>
<dbReference type="EMBL" id="JASAOG010000174">
    <property type="protein sequence ID" value="KAK0045815.1"/>
    <property type="molecule type" value="Genomic_DNA"/>
</dbReference>